<feature type="active site" description="Proton donor" evidence="18">
    <location>
        <position position="502"/>
    </location>
</feature>
<keyword evidence="9 17" id="KW-0963">Cytoplasm</keyword>
<dbReference type="OrthoDB" id="9765468at2"/>
<feature type="binding site" evidence="20">
    <location>
        <position position="431"/>
    </location>
    <ligand>
        <name>Mg(2+)</name>
        <dbReference type="ChEBI" id="CHEBI:18420"/>
    </ligand>
</feature>
<keyword evidence="10 17" id="KW-0762">Sugar transport</keyword>
<dbReference type="InterPro" id="IPR036637">
    <property type="entry name" value="Phosphohistidine_dom_sf"/>
</dbReference>
<keyword evidence="13 17" id="KW-0479">Metal-binding</keyword>
<evidence type="ECO:0000256" key="20">
    <source>
        <dbReference type="PIRSR" id="PIRSR000732-3"/>
    </source>
</evidence>
<feature type="domain" description="Phosphotransferase system enzyme I N-terminal" evidence="24">
    <location>
        <begin position="5"/>
        <end position="124"/>
    </location>
</feature>
<dbReference type="EC" id="2.7.3.9" evidence="6 17"/>
<reference evidence="25 26" key="1">
    <citation type="submission" date="2015-09" db="EMBL/GenBank/DDBJ databases">
        <authorList>
            <consortium name="Pathogen Informatics"/>
        </authorList>
    </citation>
    <scope>NUCLEOTIDE SEQUENCE [LARGE SCALE GENOMIC DNA]</scope>
    <source>
        <strain evidence="25 26">2789STDY5834961</strain>
    </source>
</reference>
<feature type="binding site" evidence="19">
    <location>
        <position position="295"/>
    </location>
    <ligand>
        <name>phosphoenolpyruvate</name>
        <dbReference type="ChEBI" id="CHEBI:58702"/>
    </ligand>
</feature>
<dbReference type="SUPFAM" id="SSF52009">
    <property type="entry name" value="Phosphohistidine domain"/>
    <property type="match status" value="1"/>
</dbReference>
<name>A0A173UGH5_9FIRM</name>
<dbReference type="InterPro" id="IPR000121">
    <property type="entry name" value="PEP_util_C"/>
</dbReference>
<dbReference type="InterPro" id="IPR015813">
    <property type="entry name" value="Pyrv/PenolPyrv_kinase-like_dom"/>
</dbReference>
<evidence type="ECO:0000313" key="26">
    <source>
        <dbReference type="Proteomes" id="UP000095597"/>
    </source>
</evidence>
<feature type="domain" description="PEP-utilising enzyme mobile" evidence="22">
    <location>
        <begin position="153"/>
        <end position="224"/>
    </location>
</feature>
<evidence type="ECO:0000256" key="17">
    <source>
        <dbReference type="PIRNR" id="PIRNR000732"/>
    </source>
</evidence>
<dbReference type="SUPFAM" id="SSF47831">
    <property type="entry name" value="Enzyme I of the PEP:sugar phosphotransferase system HPr-binding (sub)domain"/>
    <property type="match status" value="1"/>
</dbReference>
<comment type="function">
    <text evidence="3 17">General (non sugar-specific) component of the phosphoenolpyruvate-dependent sugar phosphotransferase system (sugar PTS). This major carbohydrate active-transport system catalyzes the phosphorylation of incoming sugar substrates concomitantly with their translocation across the cell membrane. Enzyme I transfers the phosphoryl group from phosphoenolpyruvate (PEP) to the phosphoryl carrier protein (HPr).</text>
</comment>
<keyword evidence="25" id="KW-0670">Pyruvate</keyword>
<dbReference type="GO" id="GO:0005737">
    <property type="term" value="C:cytoplasm"/>
    <property type="evidence" value="ECO:0007669"/>
    <property type="project" value="UniProtKB-SubCell"/>
</dbReference>
<dbReference type="Gene3D" id="1.10.274.10">
    <property type="entry name" value="PtsI, HPr-binding domain"/>
    <property type="match status" value="1"/>
</dbReference>
<keyword evidence="15 17" id="KW-0460">Magnesium</keyword>
<dbReference type="Proteomes" id="UP000095597">
    <property type="component" value="Unassembled WGS sequence"/>
</dbReference>
<dbReference type="Pfam" id="PF05524">
    <property type="entry name" value="PEP-utilisers_N"/>
    <property type="match status" value="1"/>
</dbReference>
<feature type="binding site" evidence="19">
    <location>
        <begin position="454"/>
        <end position="455"/>
    </location>
    <ligand>
        <name>phosphoenolpyruvate</name>
        <dbReference type="ChEBI" id="CHEBI:58702"/>
    </ligand>
</feature>
<evidence type="ECO:0000259" key="23">
    <source>
        <dbReference type="Pfam" id="PF02896"/>
    </source>
</evidence>
<feature type="active site" description="Tele-phosphohistidine intermediate" evidence="18">
    <location>
        <position position="188"/>
    </location>
</feature>
<dbReference type="InterPro" id="IPR008279">
    <property type="entry name" value="PEP-util_enz_mobile_dom"/>
</dbReference>
<keyword evidence="8 17" id="KW-0813">Transport</keyword>
<evidence type="ECO:0000256" key="19">
    <source>
        <dbReference type="PIRSR" id="PIRSR000732-2"/>
    </source>
</evidence>
<comment type="subcellular location">
    <subcellularLocation>
        <location evidence="4 17">Cytoplasm</location>
    </subcellularLocation>
</comment>
<dbReference type="RefSeq" id="WP_055214683.1">
    <property type="nucleotide sequence ID" value="NZ_CYXO01000013.1"/>
</dbReference>
<dbReference type="NCBIfam" id="TIGR01417">
    <property type="entry name" value="PTS_I_fam"/>
    <property type="match status" value="1"/>
</dbReference>
<organism evidence="25 26">
    <name type="scientific">Dorea longicatena</name>
    <dbReference type="NCBI Taxonomy" id="88431"/>
    <lineage>
        <taxon>Bacteria</taxon>
        <taxon>Bacillati</taxon>
        <taxon>Bacillota</taxon>
        <taxon>Clostridia</taxon>
        <taxon>Lachnospirales</taxon>
        <taxon>Lachnospiraceae</taxon>
        <taxon>Dorea</taxon>
    </lineage>
</organism>
<evidence type="ECO:0000256" key="2">
    <source>
        <dbReference type="ARBA" id="ARBA00001946"/>
    </source>
</evidence>
<keyword evidence="21" id="KW-0175">Coiled coil</keyword>
<evidence type="ECO:0000256" key="14">
    <source>
        <dbReference type="ARBA" id="ARBA00022777"/>
    </source>
</evidence>
<dbReference type="EMBL" id="CYXO01000013">
    <property type="protein sequence ID" value="CUN14163.1"/>
    <property type="molecule type" value="Genomic_DNA"/>
</dbReference>
<gene>
    <name evidence="25" type="primary">ptsI_2</name>
    <name evidence="25" type="ORF">ERS852573_02117</name>
</gene>
<dbReference type="GO" id="GO:0009401">
    <property type="term" value="P:phosphoenolpyruvate-dependent sugar phosphotransferase system"/>
    <property type="evidence" value="ECO:0007669"/>
    <property type="project" value="UniProtKB-KW"/>
</dbReference>
<evidence type="ECO:0000256" key="12">
    <source>
        <dbReference type="ARBA" id="ARBA00022683"/>
    </source>
</evidence>
<accession>A0A173UGH5</accession>
<dbReference type="Pfam" id="PF02896">
    <property type="entry name" value="PEP-utilizers_C"/>
    <property type="match status" value="1"/>
</dbReference>
<comment type="catalytic activity">
    <reaction evidence="1 17">
        <text>L-histidyl-[protein] + phosphoenolpyruvate = N(pros)-phospho-L-histidyl-[protein] + pyruvate</text>
        <dbReference type="Rhea" id="RHEA:23880"/>
        <dbReference type="Rhea" id="RHEA-COMP:9745"/>
        <dbReference type="Rhea" id="RHEA-COMP:9746"/>
        <dbReference type="ChEBI" id="CHEBI:15361"/>
        <dbReference type="ChEBI" id="CHEBI:29979"/>
        <dbReference type="ChEBI" id="CHEBI:58702"/>
        <dbReference type="ChEBI" id="CHEBI:64837"/>
        <dbReference type="EC" id="2.7.3.9"/>
    </reaction>
</comment>
<evidence type="ECO:0000256" key="4">
    <source>
        <dbReference type="ARBA" id="ARBA00004496"/>
    </source>
</evidence>
<dbReference type="InterPro" id="IPR006318">
    <property type="entry name" value="PTS_EI-like"/>
</dbReference>
<dbReference type="PRINTS" id="PR01736">
    <property type="entry name" value="PHPHTRNFRASE"/>
</dbReference>
<dbReference type="InterPro" id="IPR040442">
    <property type="entry name" value="Pyrv_kinase-like_dom_sf"/>
</dbReference>
<sequence>MITLTGKKISEGIAIGKLSFYKRDTKEIRRIYVKDVEKEVMRFQKARQKALQELRDLYDSASKEVGEANAAIFEMQQMILEDQEIIRQITNIIVEHKLNAEYAVKNAVENVLASAAKSNKSYVQGHEADIKDVSTRVLRILARAWKDKMLTDEPFILAAGELYPSEAVKLDKSKILGFVTRYGTINSHTAVLARTKGIPSVIGLGESLKKEYEGKTIIIDGFEGKVYIEPDYTTISKMKQRQDENHTQVQSLERLKGKENITQSGQKIDVCANIGSREDIESVLRSDAGGIGLFRSEFIYMENGPKLPTEEQQFQVYRLAAEAMGMKKVVIRTADLGGEKTAECLDLGEENNPEIGYRGIRVSLDKDEIFKTQLRAILRASAYGKMSIMFPMVTDVKEVQQAKLLLEKIKKELKDEKIPFNEEIQIGVMIETPAAVMISGELAREADFFSIGTNDLTQLTLGMDRTNSKLDHFYNPHHPALLKMIRIIANNVHLEGKTISICGDLAADLDMTEQFLQMGIDELSVAPNQVLALRKKIREIQ</sequence>
<dbReference type="PIRSF" id="PIRSF000732">
    <property type="entry name" value="PTS_enzyme_I"/>
    <property type="match status" value="1"/>
</dbReference>
<dbReference type="GO" id="GO:0046872">
    <property type="term" value="F:metal ion binding"/>
    <property type="evidence" value="ECO:0007669"/>
    <property type="project" value="UniProtKB-KW"/>
</dbReference>
<dbReference type="InterPro" id="IPR036618">
    <property type="entry name" value="PtsI_HPr-bd_sf"/>
</dbReference>
<feature type="binding site" evidence="19">
    <location>
        <position position="332"/>
    </location>
    <ligand>
        <name>phosphoenolpyruvate</name>
        <dbReference type="ChEBI" id="CHEBI:58702"/>
    </ligand>
</feature>
<evidence type="ECO:0000256" key="6">
    <source>
        <dbReference type="ARBA" id="ARBA00012232"/>
    </source>
</evidence>
<evidence type="ECO:0000256" key="13">
    <source>
        <dbReference type="ARBA" id="ARBA00022723"/>
    </source>
</evidence>
<evidence type="ECO:0000259" key="24">
    <source>
        <dbReference type="Pfam" id="PF05524"/>
    </source>
</evidence>
<evidence type="ECO:0000256" key="3">
    <source>
        <dbReference type="ARBA" id="ARBA00002728"/>
    </source>
</evidence>
<evidence type="ECO:0000313" key="25">
    <source>
        <dbReference type="EMBL" id="CUN14163.1"/>
    </source>
</evidence>
<dbReference type="InterPro" id="IPR050499">
    <property type="entry name" value="PEP-utilizing_PTS_enzyme"/>
</dbReference>
<dbReference type="PROSITE" id="PS00742">
    <property type="entry name" value="PEP_ENZYMES_2"/>
    <property type="match status" value="1"/>
</dbReference>
<evidence type="ECO:0000256" key="9">
    <source>
        <dbReference type="ARBA" id="ARBA00022490"/>
    </source>
</evidence>
<keyword evidence="11 17" id="KW-0808">Transferase</keyword>
<dbReference type="InterPro" id="IPR023151">
    <property type="entry name" value="PEP_util_CS"/>
</dbReference>
<feature type="binding site" evidence="19">
    <location>
        <position position="465"/>
    </location>
    <ligand>
        <name>phosphoenolpyruvate</name>
        <dbReference type="ChEBI" id="CHEBI:58702"/>
    </ligand>
</feature>
<dbReference type="GO" id="GO:0008965">
    <property type="term" value="F:phosphoenolpyruvate-protein phosphotransferase activity"/>
    <property type="evidence" value="ECO:0007669"/>
    <property type="project" value="UniProtKB-EC"/>
</dbReference>
<comment type="similarity">
    <text evidence="5 17">Belongs to the PEP-utilizing enzyme family.</text>
</comment>
<feature type="coiled-coil region" evidence="21">
    <location>
        <begin position="33"/>
        <end position="71"/>
    </location>
</feature>
<evidence type="ECO:0000256" key="8">
    <source>
        <dbReference type="ARBA" id="ARBA00022448"/>
    </source>
</evidence>
<evidence type="ECO:0000256" key="21">
    <source>
        <dbReference type="SAM" id="Coils"/>
    </source>
</evidence>
<dbReference type="Pfam" id="PF00391">
    <property type="entry name" value="PEP-utilizers"/>
    <property type="match status" value="1"/>
</dbReference>
<dbReference type="PANTHER" id="PTHR46244">
    <property type="entry name" value="PHOSPHOENOLPYRUVATE-PROTEIN PHOSPHOTRANSFERASE"/>
    <property type="match status" value="1"/>
</dbReference>
<evidence type="ECO:0000256" key="5">
    <source>
        <dbReference type="ARBA" id="ARBA00007837"/>
    </source>
</evidence>
<dbReference type="InterPro" id="IPR008731">
    <property type="entry name" value="PTS_EIN"/>
</dbReference>
<dbReference type="SUPFAM" id="SSF51621">
    <property type="entry name" value="Phosphoenolpyruvate/pyruvate domain"/>
    <property type="match status" value="1"/>
</dbReference>
<dbReference type="Gene3D" id="3.50.30.10">
    <property type="entry name" value="Phosphohistidine domain"/>
    <property type="match status" value="1"/>
</dbReference>
<evidence type="ECO:0000256" key="10">
    <source>
        <dbReference type="ARBA" id="ARBA00022597"/>
    </source>
</evidence>
<dbReference type="AlphaFoldDB" id="A0A173UGH5"/>
<evidence type="ECO:0000256" key="11">
    <source>
        <dbReference type="ARBA" id="ARBA00022679"/>
    </source>
</evidence>
<keyword evidence="14 17" id="KW-0418">Kinase</keyword>
<protein>
    <recommendedName>
        <fullName evidence="7 17">Phosphoenolpyruvate-protein phosphotransferase</fullName>
        <ecNumber evidence="6 17">2.7.3.9</ecNumber>
    </recommendedName>
    <alternativeName>
        <fullName evidence="16 17">Phosphotransferase system, enzyme I</fullName>
    </alternativeName>
</protein>
<dbReference type="GO" id="GO:0016301">
    <property type="term" value="F:kinase activity"/>
    <property type="evidence" value="ECO:0007669"/>
    <property type="project" value="UniProtKB-KW"/>
</dbReference>
<dbReference type="InterPro" id="IPR024692">
    <property type="entry name" value="PTS_EI"/>
</dbReference>
<evidence type="ECO:0000256" key="18">
    <source>
        <dbReference type="PIRSR" id="PIRSR000732-1"/>
    </source>
</evidence>
<keyword evidence="12 17" id="KW-0598">Phosphotransferase system</keyword>
<proteinExistence type="inferred from homology"/>
<dbReference type="PANTHER" id="PTHR46244:SF3">
    <property type="entry name" value="PHOSPHOENOLPYRUVATE-PROTEIN PHOSPHOTRANSFERASE"/>
    <property type="match status" value="1"/>
</dbReference>
<evidence type="ECO:0000256" key="16">
    <source>
        <dbReference type="ARBA" id="ARBA00033235"/>
    </source>
</evidence>
<evidence type="ECO:0000256" key="7">
    <source>
        <dbReference type="ARBA" id="ARBA00016544"/>
    </source>
</evidence>
<evidence type="ECO:0000259" key="22">
    <source>
        <dbReference type="Pfam" id="PF00391"/>
    </source>
</evidence>
<feature type="binding site" evidence="20">
    <location>
        <position position="455"/>
    </location>
    <ligand>
        <name>Mg(2+)</name>
        <dbReference type="ChEBI" id="CHEBI:18420"/>
    </ligand>
</feature>
<comment type="cofactor">
    <cofactor evidence="2 17 20">
        <name>Mg(2+)</name>
        <dbReference type="ChEBI" id="CHEBI:18420"/>
    </cofactor>
</comment>
<feature type="domain" description="PEP-utilising enzyme C-terminal" evidence="23">
    <location>
        <begin position="252"/>
        <end position="540"/>
    </location>
</feature>
<dbReference type="Gene3D" id="3.20.20.60">
    <property type="entry name" value="Phosphoenolpyruvate-binding domains"/>
    <property type="match status" value="1"/>
</dbReference>
<evidence type="ECO:0000256" key="1">
    <source>
        <dbReference type="ARBA" id="ARBA00000683"/>
    </source>
</evidence>
<evidence type="ECO:0000256" key="15">
    <source>
        <dbReference type="ARBA" id="ARBA00022842"/>
    </source>
</evidence>